<dbReference type="InterPro" id="IPR020471">
    <property type="entry name" value="AKR"/>
</dbReference>
<accession>A0A4V2UXS1</accession>
<dbReference type="PRINTS" id="PR00069">
    <property type="entry name" value="ALDKETRDTASE"/>
</dbReference>
<name>A0A4V2UXS1_9HYPH</name>
<evidence type="ECO:0000313" key="2">
    <source>
        <dbReference type="EMBL" id="TCT04598.1"/>
    </source>
</evidence>
<dbReference type="SUPFAM" id="SSF51430">
    <property type="entry name" value="NAD(P)-linked oxidoreductase"/>
    <property type="match status" value="1"/>
</dbReference>
<reference evidence="2 3" key="1">
    <citation type="submission" date="2019-03" db="EMBL/GenBank/DDBJ databases">
        <title>Genomic Encyclopedia of Type Strains, Phase IV (KMG-IV): sequencing the most valuable type-strain genomes for metagenomic binning, comparative biology and taxonomic classification.</title>
        <authorList>
            <person name="Goeker M."/>
        </authorList>
    </citation>
    <scope>NUCLEOTIDE SEQUENCE [LARGE SCALE GENOMIC DNA]</scope>
    <source>
        <strain evidence="2 3">DSM 9035</strain>
    </source>
</reference>
<comment type="caution">
    <text evidence="2">The sequence shown here is derived from an EMBL/GenBank/DDBJ whole genome shotgun (WGS) entry which is preliminary data.</text>
</comment>
<dbReference type="Pfam" id="PF00248">
    <property type="entry name" value="Aldo_ket_red"/>
    <property type="match status" value="1"/>
</dbReference>
<gene>
    <name evidence="2" type="ORF">EDC64_10627</name>
</gene>
<evidence type="ECO:0000259" key="1">
    <source>
        <dbReference type="Pfam" id="PF00248"/>
    </source>
</evidence>
<keyword evidence="3" id="KW-1185">Reference proteome</keyword>
<proteinExistence type="predicted"/>
<dbReference type="InterPro" id="IPR036812">
    <property type="entry name" value="NAD(P)_OxRdtase_dom_sf"/>
</dbReference>
<sequence>MGRSDEDAKMKMVELPGGERVPALGLGTWYMGERAAMRAAEIDSLRLGIDLGAALVDTAEMYGDGRTETLVGAALAGYRERVFLVSKVYPHNASRTGVVLACERSLKRLSTDRIDLYLLHWRGSHPFAETIAGFEALQAAGKIRHWGVSNLDADDMAELFAAGGTACAANQILYNPGRRGPEFDLLPLLERRGIPVMAYSPIEQARLPRGGALGGVAHKHGVDPFQVALAWAMRSGKAIAIPKAARPDHVRANVAAADLVLDAEDLAVIDAEFPPPRRKSGLEML</sequence>
<organism evidence="2 3">
    <name type="scientific">Aquabacter spiritensis</name>
    <dbReference type="NCBI Taxonomy" id="933073"/>
    <lineage>
        <taxon>Bacteria</taxon>
        <taxon>Pseudomonadati</taxon>
        <taxon>Pseudomonadota</taxon>
        <taxon>Alphaproteobacteria</taxon>
        <taxon>Hyphomicrobiales</taxon>
        <taxon>Xanthobacteraceae</taxon>
        <taxon>Aquabacter</taxon>
    </lineage>
</organism>
<dbReference type="Proteomes" id="UP000294664">
    <property type="component" value="Unassembled WGS sequence"/>
</dbReference>
<dbReference type="AlphaFoldDB" id="A0A4V2UXS1"/>
<dbReference type="InterPro" id="IPR023210">
    <property type="entry name" value="NADP_OxRdtase_dom"/>
</dbReference>
<feature type="domain" description="NADP-dependent oxidoreductase" evidence="1">
    <location>
        <begin position="24"/>
        <end position="271"/>
    </location>
</feature>
<dbReference type="GO" id="GO:0016491">
    <property type="term" value="F:oxidoreductase activity"/>
    <property type="evidence" value="ECO:0007669"/>
    <property type="project" value="InterPro"/>
</dbReference>
<dbReference type="PANTHER" id="PTHR43638">
    <property type="entry name" value="OXIDOREDUCTASE, ALDO/KETO REDUCTASE FAMILY PROTEIN"/>
    <property type="match status" value="1"/>
</dbReference>
<dbReference type="PANTHER" id="PTHR43638:SF3">
    <property type="entry name" value="ALDEHYDE REDUCTASE"/>
    <property type="match status" value="1"/>
</dbReference>
<protein>
    <submittedName>
        <fullName evidence="2">Diketogulonate reductase-like aldo/keto reductase</fullName>
    </submittedName>
</protein>
<dbReference type="Gene3D" id="3.20.20.100">
    <property type="entry name" value="NADP-dependent oxidoreductase domain"/>
    <property type="match status" value="1"/>
</dbReference>
<evidence type="ECO:0000313" key="3">
    <source>
        <dbReference type="Proteomes" id="UP000294664"/>
    </source>
</evidence>
<dbReference type="EMBL" id="SMAI01000006">
    <property type="protein sequence ID" value="TCT04598.1"/>
    <property type="molecule type" value="Genomic_DNA"/>
</dbReference>
<dbReference type="CDD" id="cd19138">
    <property type="entry name" value="AKR_YeaE"/>
    <property type="match status" value="1"/>
</dbReference>